<gene>
    <name evidence="2" type="ORF">SAMN05216522_11469</name>
</gene>
<dbReference type="STRING" id="988801.SAMN05216522_11469"/>
<accession>A0A1H9MCQ0</accession>
<protein>
    <submittedName>
        <fullName evidence="2">Uncharacterized conserved protein YafD, endonuclease/exonuclease/phosphatase (EEP) superfamily</fullName>
    </submittedName>
</protein>
<keyword evidence="2" id="KW-0378">Hydrolase</keyword>
<dbReference type="NCBIfam" id="NF003840">
    <property type="entry name" value="PRK05421.1-2"/>
    <property type="match status" value="1"/>
</dbReference>
<dbReference type="Proteomes" id="UP000242515">
    <property type="component" value="Unassembled WGS sequence"/>
</dbReference>
<dbReference type="GO" id="GO:0004519">
    <property type="term" value="F:endonuclease activity"/>
    <property type="evidence" value="ECO:0007669"/>
    <property type="project" value="UniProtKB-KW"/>
</dbReference>
<dbReference type="SUPFAM" id="SSF56219">
    <property type="entry name" value="DNase I-like"/>
    <property type="match status" value="1"/>
</dbReference>
<dbReference type="InterPro" id="IPR005135">
    <property type="entry name" value="Endo/exonuclease/phosphatase"/>
</dbReference>
<evidence type="ECO:0000313" key="3">
    <source>
        <dbReference type="Proteomes" id="UP000242515"/>
    </source>
</evidence>
<sequence>MRKKTFAMRYTAGQPAEQVFPPELQFPFVHRLPEGALLPDYKNLKVLVWNIFKQQRAEWQSVITDFGKDSHLVMLQEAQTTPELVTFATCHFIAVDQVPALSFPQHPSGVMTLAKSAPIFCCPLREREPLLRLAKSALITVYPMPNGQMLMAVNMHAVNFSLGIEVYRKQLATVGEHMQHHCGPILMAGDFNAWSLPRSKALYHFVHKHHLKEVHFDHDHRRTAFGRPLDFIFYRGMFIENARVLKTEASDHNPLLAEFSFT</sequence>
<dbReference type="NCBIfam" id="NF003841">
    <property type="entry name" value="PRK05421.1-3"/>
    <property type="match status" value="1"/>
</dbReference>
<dbReference type="Pfam" id="PF03372">
    <property type="entry name" value="Exo_endo_phos"/>
    <property type="match status" value="1"/>
</dbReference>
<keyword evidence="2" id="KW-0269">Exonuclease</keyword>
<dbReference type="InterPro" id="IPR036691">
    <property type="entry name" value="Endo/exonu/phosph_ase_sf"/>
</dbReference>
<evidence type="ECO:0000259" key="1">
    <source>
        <dbReference type="Pfam" id="PF03372"/>
    </source>
</evidence>
<proteinExistence type="predicted"/>
<dbReference type="EMBL" id="FOGC01000014">
    <property type="protein sequence ID" value="SER21279.1"/>
    <property type="molecule type" value="Genomic_DNA"/>
</dbReference>
<name>A0A1H9MCQ0_9GAMM</name>
<dbReference type="NCBIfam" id="NF003839">
    <property type="entry name" value="PRK05421.1-1"/>
    <property type="match status" value="1"/>
</dbReference>
<dbReference type="AlphaFoldDB" id="A0A1H9MCQ0"/>
<reference evidence="3" key="1">
    <citation type="submission" date="2016-10" db="EMBL/GenBank/DDBJ databases">
        <authorList>
            <person name="Varghese N."/>
            <person name="Submissions S."/>
        </authorList>
    </citation>
    <scope>NUCLEOTIDE SEQUENCE [LARGE SCALE GENOMIC DNA]</scope>
    <source>
        <strain evidence="3">8N4</strain>
    </source>
</reference>
<evidence type="ECO:0000313" key="2">
    <source>
        <dbReference type="EMBL" id="SER21279.1"/>
    </source>
</evidence>
<dbReference type="Gene3D" id="3.60.10.10">
    <property type="entry name" value="Endonuclease/exonuclease/phosphatase"/>
    <property type="match status" value="1"/>
</dbReference>
<organism evidence="2 3">
    <name type="scientific">Rosenbergiella nectarea</name>
    <dbReference type="NCBI Taxonomy" id="988801"/>
    <lineage>
        <taxon>Bacteria</taxon>
        <taxon>Pseudomonadati</taxon>
        <taxon>Pseudomonadota</taxon>
        <taxon>Gammaproteobacteria</taxon>
        <taxon>Enterobacterales</taxon>
        <taxon>Erwiniaceae</taxon>
        <taxon>Rosenbergiella</taxon>
    </lineage>
</organism>
<dbReference type="NCBIfam" id="NF003842">
    <property type="entry name" value="PRK05421.1-4"/>
    <property type="match status" value="1"/>
</dbReference>
<dbReference type="OrthoDB" id="9793162at2"/>
<dbReference type="RefSeq" id="WP_092678095.1">
    <property type="nucleotide sequence ID" value="NZ_FOGC01000014.1"/>
</dbReference>
<keyword evidence="2" id="KW-0255">Endonuclease</keyword>
<dbReference type="GO" id="GO:0004527">
    <property type="term" value="F:exonuclease activity"/>
    <property type="evidence" value="ECO:0007669"/>
    <property type="project" value="UniProtKB-KW"/>
</dbReference>
<feature type="domain" description="Endonuclease/exonuclease/phosphatase" evidence="1">
    <location>
        <begin position="48"/>
        <end position="252"/>
    </location>
</feature>
<keyword evidence="2" id="KW-0540">Nuclease</keyword>
<keyword evidence="3" id="KW-1185">Reference proteome</keyword>